<dbReference type="EMBL" id="NAIA01000003">
    <property type="protein sequence ID" value="OWF65370.1"/>
    <property type="molecule type" value="Genomic_DNA"/>
</dbReference>
<dbReference type="InterPro" id="IPR002361">
    <property type="entry name" value="Antenna_alpha_CS"/>
</dbReference>
<keyword evidence="7" id="KW-0479">Metal-binding</keyword>
<proteinExistence type="predicted"/>
<keyword evidence="8" id="KW-0460">Magnesium</keyword>
<dbReference type="GO" id="GO:0042314">
    <property type="term" value="F:bacteriochlorophyll binding"/>
    <property type="evidence" value="ECO:0007669"/>
    <property type="project" value="UniProtKB-KW"/>
</dbReference>
<evidence type="ECO:0000256" key="7">
    <source>
        <dbReference type="ARBA" id="ARBA00022723"/>
    </source>
</evidence>
<evidence type="ECO:0000256" key="6">
    <source>
        <dbReference type="ARBA" id="ARBA00022692"/>
    </source>
</evidence>
<dbReference type="OrthoDB" id="9156281at2"/>
<feature type="domain" description="Antenna complex alpha/beta subunit" evidence="15">
    <location>
        <begin position="5"/>
        <end position="41"/>
    </location>
</feature>
<dbReference type="GO" id="GO:0019866">
    <property type="term" value="C:organelle inner membrane"/>
    <property type="evidence" value="ECO:0007669"/>
    <property type="project" value="InterPro"/>
</dbReference>
<keyword evidence="3" id="KW-1003">Cell membrane</keyword>
<evidence type="ECO:0000313" key="16">
    <source>
        <dbReference type="EMBL" id="OWF65370.1"/>
    </source>
</evidence>
<name>A0A210RWQ5_9BURK</name>
<dbReference type="InterPro" id="IPR018332">
    <property type="entry name" value="Antenna_alpha"/>
</dbReference>
<evidence type="ECO:0000256" key="4">
    <source>
        <dbReference type="ARBA" id="ARBA00022494"/>
    </source>
</evidence>
<organism evidence="16 17">
    <name type="scientific">Polynucleobacter hirudinilacicola</name>
    <dbReference type="NCBI Taxonomy" id="1743166"/>
    <lineage>
        <taxon>Bacteria</taxon>
        <taxon>Pseudomonadati</taxon>
        <taxon>Pseudomonadota</taxon>
        <taxon>Betaproteobacteria</taxon>
        <taxon>Burkholderiales</taxon>
        <taxon>Burkholderiaceae</taxon>
        <taxon>Polynucleobacter</taxon>
    </lineage>
</organism>
<evidence type="ECO:0000256" key="10">
    <source>
        <dbReference type="ARBA" id="ARBA00022989"/>
    </source>
</evidence>
<dbReference type="GO" id="GO:0019684">
    <property type="term" value="P:photosynthesis, light reaction"/>
    <property type="evidence" value="ECO:0007669"/>
    <property type="project" value="InterPro"/>
</dbReference>
<evidence type="ECO:0000256" key="2">
    <source>
        <dbReference type="ARBA" id="ARBA00004401"/>
    </source>
</evidence>
<dbReference type="InterPro" id="IPR000066">
    <property type="entry name" value="Antenna_a/b"/>
</dbReference>
<dbReference type="SUPFAM" id="SSF56918">
    <property type="entry name" value="Light-harvesting complex subunits"/>
    <property type="match status" value="1"/>
</dbReference>
<dbReference type="RefSeq" id="WP_087909596.1">
    <property type="nucleotide sequence ID" value="NZ_NAIA01000003.1"/>
</dbReference>
<evidence type="ECO:0000256" key="11">
    <source>
        <dbReference type="ARBA" id="ARBA00022991"/>
    </source>
</evidence>
<evidence type="ECO:0000256" key="1">
    <source>
        <dbReference type="ARBA" id="ARBA00002455"/>
    </source>
</evidence>
<feature type="transmembrane region" description="Helical" evidence="14">
    <location>
        <begin position="14"/>
        <end position="35"/>
    </location>
</feature>
<dbReference type="GO" id="GO:0046872">
    <property type="term" value="F:metal ion binding"/>
    <property type="evidence" value="ECO:0007669"/>
    <property type="project" value="UniProtKB-KW"/>
</dbReference>
<evidence type="ECO:0000259" key="15">
    <source>
        <dbReference type="Pfam" id="PF00556"/>
    </source>
</evidence>
<evidence type="ECO:0000256" key="14">
    <source>
        <dbReference type="SAM" id="Phobius"/>
    </source>
</evidence>
<comment type="caution">
    <text evidence="16">The sequence shown here is derived from an EMBL/GenBank/DDBJ whole genome shotgun (WGS) entry which is preliminary data.</text>
</comment>
<evidence type="ECO:0000256" key="12">
    <source>
        <dbReference type="ARBA" id="ARBA00023136"/>
    </source>
</evidence>
<dbReference type="PROSITE" id="PS00968">
    <property type="entry name" value="ANTENNA_COMP_ALPHA"/>
    <property type="match status" value="1"/>
</dbReference>
<keyword evidence="13" id="KW-0437">Light-harvesting polypeptide</keyword>
<comment type="subcellular location">
    <subcellularLocation>
        <location evidence="2">Cell membrane</location>
        <topology evidence="2">Single-pass type II membrane protein</topology>
    </subcellularLocation>
</comment>
<dbReference type="InterPro" id="IPR035889">
    <property type="entry name" value="Light-harvesting_complex"/>
</dbReference>
<accession>A0A210RWQ5</accession>
<dbReference type="Proteomes" id="UP000196880">
    <property type="component" value="Unassembled WGS sequence"/>
</dbReference>
<keyword evidence="9" id="KW-0076">Bacteriochlorophyll</keyword>
<dbReference type="Gene3D" id="4.10.220.20">
    <property type="entry name" value="Light-harvesting complex"/>
    <property type="match status" value="1"/>
</dbReference>
<comment type="function">
    <text evidence="1">Antenna complexes are light-harvesting systems, which transfer the excitation energy to the reaction centers.</text>
</comment>
<dbReference type="AlphaFoldDB" id="A0A210RWQ5"/>
<evidence type="ECO:0000256" key="13">
    <source>
        <dbReference type="ARBA" id="ARBA00023243"/>
    </source>
</evidence>
<keyword evidence="12 14" id="KW-0472">Membrane</keyword>
<gene>
    <name evidence="16" type="ORF">B6A14_06095</name>
</gene>
<dbReference type="PRINTS" id="PR00673">
    <property type="entry name" value="LIGHTHARVSTA"/>
</dbReference>
<evidence type="ECO:0000256" key="3">
    <source>
        <dbReference type="ARBA" id="ARBA00022475"/>
    </source>
</evidence>
<keyword evidence="5" id="KW-0042">Antenna complex</keyword>
<evidence type="ECO:0000256" key="8">
    <source>
        <dbReference type="ARBA" id="ARBA00022842"/>
    </source>
</evidence>
<evidence type="ECO:0000256" key="9">
    <source>
        <dbReference type="ARBA" id="ARBA00022956"/>
    </source>
</evidence>
<evidence type="ECO:0000256" key="5">
    <source>
        <dbReference type="ARBA" id="ARBA00022549"/>
    </source>
</evidence>
<keyword evidence="4" id="KW-0148">Chlorophyll</keyword>
<dbReference type="GO" id="GO:0005886">
    <property type="term" value="C:plasma membrane"/>
    <property type="evidence" value="ECO:0007669"/>
    <property type="project" value="UniProtKB-SubCell"/>
</dbReference>
<keyword evidence="11" id="KW-0157">Chromophore</keyword>
<sequence length="64" mass="6565">MIYGKMWTVVKPTVGVPIMLAAVAIGSFSVHLAILTHTTWVSGFLEGGAKTAAVATAPAAPVKK</sequence>
<keyword evidence="17" id="KW-1185">Reference proteome</keyword>
<keyword evidence="6 14" id="KW-0812">Transmembrane</keyword>
<evidence type="ECO:0000313" key="17">
    <source>
        <dbReference type="Proteomes" id="UP000196880"/>
    </source>
</evidence>
<dbReference type="GO" id="GO:0030077">
    <property type="term" value="C:plasma membrane light-harvesting complex"/>
    <property type="evidence" value="ECO:0007669"/>
    <property type="project" value="InterPro"/>
</dbReference>
<protein>
    <submittedName>
        <fullName evidence="16">Light-harvesting protein</fullName>
    </submittedName>
</protein>
<keyword evidence="10 14" id="KW-1133">Transmembrane helix</keyword>
<dbReference type="Pfam" id="PF00556">
    <property type="entry name" value="LHC"/>
    <property type="match status" value="1"/>
</dbReference>
<reference evidence="16 17" key="1">
    <citation type="submission" date="2017-03" db="EMBL/GenBank/DDBJ databases">
        <title>New species Polynucleobacter sp. MWH-EgelM1-30-B4.</title>
        <authorList>
            <person name="Hahn M.W."/>
        </authorList>
    </citation>
    <scope>NUCLEOTIDE SEQUENCE [LARGE SCALE GENOMIC DNA]</scope>
    <source>
        <strain evidence="16 17">MWH-EgelM1-30-B4</strain>
    </source>
</reference>